<protein>
    <submittedName>
        <fullName evidence="1">Uncharacterized protein</fullName>
    </submittedName>
</protein>
<dbReference type="EMBL" id="OX465083">
    <property type="protein sequence ID" value="CAI9292963.1"/>
    <property type="molecule type" value="Genomic_DNA"/>
</dbReference>
<name>A0AA36EE68_LACSI</name>
<proteinExistence type="predicted"/>
<sequence>MNQFGTNIQVLSGKISSYKEDNYSDVSNMSMEMDDCINLTDFMSPLKNNMEGVTYERVSQENDNEAATYDDVPKYDEDDNVLVVSVKTRFNEDVPWKKQLHILGMRFTNPKQ</sequence>
<evidence type="ECO:0000313" key="2">
    <source>
        <dbReference type="Proteomes" id="UP001177003"/>
    </source>
</evidence>
<reference evidence="1" key="1">
    <citation type="submission" date="2023-04" db="EMBL/GenBank/DDBJ databases">
        <authorList>
            <person name="Vijverberg K."/>
            <person name="Xiong W."/>
            <person name="Schranz E."/>
        </authorList>
    </citation>
    <scope>NUCLEOTIDE SEQUENCE</scope>
</reference>
<evidence type="ECO:0000313" key="1">
    <source>
        <dbReference type="EMBL" id="CAI9292963.1"/>
    </source>
</evidence>
<dbReference type="Proteomes" id="UP001177003">
    <property type="component" value="Chromosome 7"/>
</dbReference>
<dbReference type="AlphaFoldDB" id="A0AA36EE68"/>
<organism evidence="1 2">
    <name type="scientific">Lactuca saligna</name>
    <name type="common">Willowleaf lettuce</name>
    <dbReference type="NCBI Taxonomy" id="75948"/>
    <lineage>
        <taxon>Eukaryota</taxon>
        <taxon>Viridiplantae</taxon>
        <taxon>Streptophyta</taxon>
        <taxon>Embryophyta</taxon>
        <taxon>Tracheophyta</taxon>
        <taxon>Spermatophyta</taxon>
        <taxon>Magnoliopsida</taxon>
        <taxon>eudicotyledons</taxon>
        <taxon>Gunneridae</taxon>
        <taxon>Pentapetalae</taxon>
        <taxon>asterids</taxon>
        <taxon>campanulids</taxon>
        <taxon>Asterales</taxon>
        <taxon>Asteraceae</taxon>
        <taxon>Cichorioideae</taxon>
        <taxon>Cichorieae</taxon>
        <taxon>Lactucinae</taxon>
        <taxon>Lactuca</taxon>
    </lineage>
</organism>
<keyword evidence="2" id="KW-1185">Reference proteome</keyword>
<gene>
    <name evidence="1" type="ORF">LSALG_LOCUS32004</name>
</gene>
<accession>A0AA36EE68</accession>